<reference evidence="1" key="2">
    <citation type="submission" date="2020-11" db="EMBL/GenBank/DDBJ databases">
        <authorList>
            <person name="McCartney M.A."/>
            <person name="Auch B."/>
            <person name="Kono T."/>
            <person name="Mallez S."/>
            <person name="Becker A."/>
            <person name="Gohl D.M."/>
            <person name="Silverstein K.A.T."/>
            <person name="Koren S."/>
            <person name="Bechman K.B."/>
            <person name="Herman A."/>
            <person name="Abrahante J.E."/>
            <person name="Garbe J."/>
        </authorList>
    </citation>
    <scope>NUCLEOTIDE SEQUENCE</scope>
    <source>
        <strain evidence="1">Duluth1</strain>
        <tissue evidence="1">Whole animal</tissue>
    </source>
</reference>
<sequence length="198" mass="21921">MVAVREQMYIRFTCTECTSSTTPIFASPSTADSMDTQSELRVSSVIPNLTFDLGYSLHTSTDSEVLESVAVVFMDTQSTGDSSFTGSSCRGIADGIHREGNLYLFLRKVLSLPYLSHEHITSTFNTLASLAADVGGPVNRVMEYVGRTWVNGTVWTPEHLSVLRETVRINNDFEGWYRKMKSIVGRTWAVCSCALPAR</sequence>
<dbReference type="AlphaFoldDB" id="A0A9D4F9D1"/>
<dbReference type="EMBL" id="JAIWYP010000007">
    <property type="protein sequence ID" value="KAH3794680.1"/>
    <property type="molecule type" value="Genomic_DNA"/>
</dbReference>
<name>A0A9D4F9D1_DREPO</name>
<dbReference type="Proteomes" id="UP000828390">
    <property type="component" value="Unassembled WGS sequence"/>
</dbReference>
<keyword evidence="2" id="KW-1185">Reference proteome</keyword>
<comment type="caution">
    <text evidence="1">The sequence shown here is derived from an EMBL/GenBank/DDBJ whole genome shotgun (WGS) entry which is preliminary data.</text>
</comment>
<evidence type="ECO:0000313" key="2">
    <source>
        <dbReference type="Proteomes" id="UP000828390"/>
    </source>
</evidence>
<organism evidence="1 2">
    <name type="scientific">Dreissena polymorpha</name>
    <name type="common">Zebra mussel</name>
    <name type="synonym">Mytilus polymorpha</name>
    <dbReference type="NCBI Taxonomy" id="45954"/>
    <lineage>
        <taxon>Eukaryota</taxon>
        <taxon>Metazoa</taxon>
        <taxon>Spiralia</taxon>
        <taxon>Lophotrochozoa</taxon>
        <taxon>Mollusca</taxon>
        <taxon>Bivalvia</taxon>
        <taxon>Autobranchia</taxon>
        <taxon>Heteroconchia</taxon>
        <taxon>Euheterodonta</taxon>
        <taxon>Imparidentia</taxon>
        <taxon>Neoheterodontei</taxon>
        <taxon>Myida</taxon>
        <taxon>Dreissenoidea</taxon>
        <taxon>Dreissenidae</taxon>
        <taxon>Dreissena</taxon>
    </lineage>
</organism>
<protein>
    <submittedName>
        <fullName evidence="1">Uncharacterized protein</fullName>
    </submittedName>
</protein>
<proteinExistence type="predicted"/>
<gene>
    <name evidence="1" type="ORF">DPMN_148218</name>
</gene>
<reference evidence="1" key="1">
    <citation type="journal article" date="2019" name="bioRxiv">
        <title>The Genome of the Zebra Mussel, Dreissena polymorpha: A Resource for Invasive Species Research.</title>
        <authorList>
            <person name="McCartney M.A."/>
            <person name="Auch B."/>
            <person name="Kono T."/>
            <person name="Mallez S."/>
            <person name="Zhang Y."/>
            <person name="Obille A."/>
            <person name="Becker A."/>
            <person name="Abrahante J.E."/>
            <person name="Garbe J."/>
            <person name="Badalamenti J.P."/>
            <person name="Herman A."/>
            <person name="Mangelson H."/>
            <person name="Liachko I."/>
            <person name="Sullivan S."/>
            <person name="Sone E.D."/>
            <person name="Koren S."/>
            <person name="Silverstein K.A.T."/>
            <person name="Beckman K.B."/>
            <person name="Gohl D.M."/>
        </authorList>
    </citation>
    <scope>NUCLEOTIDE SEQUENCE</scope>
    <source>
        <strain evidence="1">Duluth1</strain>
        <tissue evidence="1">Whole animal</tissue>
    </source>
</reference>
<evidence type="ECO:0000313" key="1">
    <source>
        <dbReference type="EMBL" id="KAH3794680.1"/>
    </source>
</evidence>
<accession>A0A9D4F9D1</accession>